<protein>
    <recommendedName>
        <fullName evidence="3">Malonyl-CoA:ACP transacylase (MAT) domain-containing protein</fullName>
    </recommendedName>
</protein>
<dbReference type="InterPro" id="IPR016035">
    <property type="entry name" value="Acyl_Trfase/lysoPLipase"/>
</dbReference>
<name>A0ABP4AVE5_9ACTN</name>
<keyword evidence="1" id="KW-0596">Phosphopantetheine</keyword>
<keyword evidence="5" id="KW-1185">Reference proteome</keyword>
<reference evidence="5" key="1">
    <citation type="journal article" date="2019" name="Int. J. Syst. Evol. Microbiol.">
        <title>The Global Catalogue of Microorganisms (GCM) 10K type strain sequencing project: providing services to taxonomists for standard genome sequencing and annotation.</title>
        <authorList>
            <consortium name="The Broad Institute Genomics Platform"/>
            <consortium name="The Broad Institute Genome Sequencing Center for Infectious Disease"/>
            <person name="Wu L."/>
            <person name="Ma J."/>
        </authorList>
    </citation>
    <scope>NUCLEOTIDE SEQUENCE [LARGE SCALE GENOMIC DNA]</scope>
    <source>
        <strain evidence="5">JCM 11136</strain>
    </source>
</reference>
<proteinExistence type="predicted"/>
<sequence>MTTLKPLFWSGHDVSEWDAERHRLAEALAATPAPGPASEWAAGGFAWVADRWNARHRGRGAVRGAVVAGDAATALAALTAARPVHARRRPVALLFPGQGAQHTRMAAGLQGFEPVFTAAMDELFTLLGPDGERTRADWLAAEPKVPVHEVSRAQPLLLGVGHALARTLIGWGVRPGALLGHSVGETAAAVVARVLSIEDAVAVIRHRVAAAALQPPGGMLAVVAAPDMLAPYLRGPVVVGAVNSPRQTVLAGPAAELADTAAELREAGFTAVTVPSPLGFHSPAVAGLADSGLDVFGRVALKPPEMPLYSAYTCAPLTAEQAGDPWFWARQVADPVLFWPALDRLLTDGDFLLVEAGPSQGLVTACRRHRSVIEGRSDVAALLPARPGPAEADRAALLTAAARIWTEGHDLTPR</sequence>
<dbReference type="InterPro" id="IPR016036">
    <property type="entry name" value="Malonyl_transacylase_ACP-bd"/>
</dbReference>
<accession>A0ABP4AVE5</accession>
<dbReference type="Pfam" id="PF00698">
    <property type="entry name" value="Acyl_transf_1"/>
    <property type="match status" value="1"/>
</dbReference>
<dbReference type="EMBL" id="BAAAHQ010000031">
    <property type="protein sequence ID" value="GAA0941787.1"/>
    <property type="molecule type" value="Genomic_DNA"/>
</dbReference>
<evidence type="ECO:0000259" key="3">
    <source>
        <dbReference type="SMART" id="SM00827"/>
    </source>
</evidence>
<keyword evidence="2" id="KW-0597">Phosphoprotein</keyword>
<dbReference type="InterPro" id="IPR014043">
    <property type="entry name" value="Acyl_transferase_dom"/>
</dbReference>
<evidence type="ECO:0000313" key="4">
    <source>
        <dbReference type="EMBL" id="GAA0941787.1"/>
    </source>
</evidence>
<evidence type="ECO:0000256" key="1">
    <source>
        <dbReference type="ARBA" id="ARBA00022450"/>
    </source>
</evidence>
<evidence type="ECO:0000256" key="2">
    <source>
        <dbReference type="ARBA" id="ARBA00022553"/>
    </source>
</evidence>
<dbReference type="PANTHER" id="PTHR43775">
    <property type="entry name" value="FATTY ACID SYNTHASE"/>
    <property type="match status" value="1"/>
</dbReference>
<organism evidence="4 5">
    <name type="scientific">Nonomuraea longicatena</name>
    <dbReference type="NCBI Taxonomy" id="83682"/>
    <lineage>
        <taxon>Bacteria</taxon>
        <taxon>Bacillati</taxon>
        <taxon>Actinomycetota</taxon>
        <taxon>Actinomycetes</taxon>
        <taxon>Streptosporangiales</taxon>
        <taxon>Streptosporangiaceae</taxon>
        <taxon>Nonomuraea</taxon>
    </lineage>
</organism>
<dbReference type="Gene3D" id="3.30.70.250">
    <property type="entry name" value="Malonyl-CoA ACP transacylase, ACP-binding"/>
    <property type="match status" value="1"/>
</dbReference>
<dbReference type="SMART" id="SM00827">
    <property type="entry name" value="PKS_AT"/>
    <property type="match status" value="1"/>
</dbReference>
<dbReference type="SUPFAM" id="SSF55048">
    <property type="entry name" value="Probable ACP-binding domain of malonyl-CoA ACP transacylase"/>
    <property type="match status" value="1"/>
</dbReference>
<feature type="domain" description="Malonyl-CoA:ACP transacylase (MAT)" evidence="3">
    <location>
        <begin position="94"/>
        <end position="387"/>
    </location>
</feature>
<dbReference type="Gene3D" id="3.40.366.10">
    <property type="entry name" value="Malonyl-Coenzyme A Acyl Carrier Protein, domain 2"/>
    <property type="match status" value="1"/>
</dbReference>
<dbReference type="Proteomes" id="UP001501578">
    <property type="component" value="Unassembled WGS sequence"/>
</dbReference>
<dbReference type="InterPro" id="IPR001227">
    <property type="entry name" value="Ac_transferase_dom_sf"/>
</dbReference>
<gene>
    <name evidence="4" type="ORF">GCM10009560_54010</name>
</gene>
<dbReference type="RefSeq" id="WP_343952847.1">
    <property type="nucleotide sequence ID" value="NZ_BAAAHQ010000031.1"/>
</dbReference>
<dbReference type="PANTHER" id="PTHR43775:SF37">
    <property type="entry name" value="SI:DKEY-61P9.11"/>
    <property type="match status" value="1"/>
</dbReference>
<comment type="caution">
    <text evidence="4">The sequence shown here is derived from an EMBL/GenBank/DDBJ whole genome shotgun (WGS) entry which is preliminary data.</text>
</comment>
<evidence type="ECO:0000313" key="5">
    <source>
        <dbReference type="Proteomes" id="UP001501578"/>
    </source>
</evidence>
<dbReference type="SUPFAM" id="SSF52151">
    <property type="entry name" value="FabD/lysophospholipase-like"/>
    <property type="match status" value="1"/>
</dbReference>
<dbReference type="Gene3D" id="3.30.70.3290">
    <property type="match status" value="1"/>
</dbReference>
<dbReference type="InterPro" id="IPR050091">
    <property type="entry name" value="PKS_NRPS_Biosynth_Enz"/>
</dbReference>